<dbReference type="Proteomes" id="UP000254575">
    <property type="component" value="Unassembled WGS sequence"/>
</dbReference>
<feature type="transmembrane region" description="Helical" evidence="10">
    <location>
        <begin position="192"/>
        <end position="213"/>
    </location>
</feature>
<keyword evidence="5 10" id="KW-0573">Peptidoglycan synthesis</keyword>
<dbReference type="GO" id="GO:0071555">
    <property type="term" value="P:cell wall organization"/>
    <property type="evidence" value="ECO:0007669"/>
    <property type="project" value="UniProtKB-UniRule"/>
</dbReference>
<feature type="transmembrane region" description="Helical" evidence="10">
    <location>
        <begin position="479"/>
        <end position="500"/>
    </location>
</feature>
<evidence type="ECO:0000313" key="13">
    <source>
        <dbReference type="Proteomes" id="UP000254575"/>
    </source>
</evidence>
<dbReference type="PANTHER" id="PTHR47019:SF1">
    <property type="entry name" value="LIPID II FLIPPASE MURJ"/>
    <property type="match status" value="1"/>
</dbReference>
<feature type="transmembrane region" description="Helical" evidence="10">
    <location>
        <begin position="234"/>
        <end position="256"/>
    </location>
</feature>
<feature type="transmembrane region" description="Helical" evidence="10">
    <location>
        <begin position="161"/>
        <end position="180"/>
    </location>
</feature>
<feature type="transmembrane region" description="Helical" evidence="10">
    <location>
        <begin position="276"/>
        <end position="294"/>
    </location>
</feature>
<comment type="similarity">
    <text evidence="9 10 11">Belongs to the MurJ/MviN family.</text>
</comment>
<dbReference type="RefSeq" id="WP_115217681.1">
    <property type="nucleotide sequence ID" value="NZ_UHIA01000003.1"/>
</dbReference>
<dbReference type="Pfam" id="PF03023">
    <property type="entry name" value="MurJ"/>
    <property type="match status" value="1"/>
</dbReference>
<evidence type="ECO:0000256" key="5">
    <source>
        <dbReference type="ARBA" id="ARBA00022984"/>
    </source>
</evidence>
<evidence type="ECO:0000256" key="11">
    <source>
        <dbReference type="PIRNR" id="PIRNR002869"/>
    </source>
</evidence>
<feature type="transmembrane region" description="Helical" evidence="10">
    <location>
        <begin position="91"/>
        <end position="114"/>
    </location>
</feature>
<name>A0A380MJQ2_9GAMM</name>
<dbReference type="GO" id="GO:0009252">
    <property type="term" value="P:peptidoglycan biosynthetic process"/>
    <property type="evidence" value="ECO:0007669"/>
    <property type="project" value="UniProtKB-UniRule"/>
</dbReference>
<gene>
    <name evidence="10 12" type="primary">murJ</name>
    <name evidence="12" type="ORF">NCTC10717_00378</name>
</gene>
<comment type="pathway">
    <text evidence="10">Cell wall biogenesis; peptidoglycan biosynthesis.</text>
</comment>
<sequence length="511" mass="55720">MARSIGRSSLVFAAMTLISRVLGLLRDILVARYFEAGITDPFFAALRIPNTLRRFFAEGGFANAFVPVFSATKAEHPEQLKDLLRHTSGTLLGFLLAITTVGVIFSGAIIYAVANGLSAKPEQFVLAEQMLRIMFPYILLVSLTAMAGGVLNTYGRFAIPALTPVLLNIALISACLWRAYRGDAGDVGMELAWAVLIGGILQLALQLPFLYRLGLLVMPKWGWKHSGVRRILRLMLPTLFGSSVGQLTILVNTFLASHLLTGSISWLYYTDRMVELPIALIGVALGTVILPKLSALKALDDEQRFAYTLDWALRWGILVGSAASLGLTVLAPSILATLFYGGEFTAQDLLMTTLSLRAYGIAAVFLILVKVLAPAFYARHDMRTPVRAGICAMAANLLAAIVLSRFYGHVGLAAASALAAVVNVGLLLYFLWRQGIRIKTASLGFVFKLLAANAAMGLCLLYLQGDAGQWLEWTRFERLWHLLLLIAVGIMTYFVALYALGVRKQQFILGE</sequence>
<dbReference type="AlphaFoldDB" id="A0A380MJQ2"/>
<comment type="function">
    <text evidence="8 10 11">Involved in peptidoglycan biosynthesis. Transports lipid-linked peptidoglycan precursors from the inner to the outer leaflet of the cytoplasmic membrane.</text>
</comment>
<dbReference type="PRINTS" id="PR01806">
    <property type="entry name" value="VIRFACTRMVIN"/>
</dbReference>
<dbReference type="InterPro" id="IPR004268">
    <property type="entry name" value="MurJ"/>
</dbReference>
<feature type="transmembrane region" description="Helical" evidence="10">
    <location>
        <begin position="315"/>
        <end position="339"/>
    </location>
</feature>
<evidence type="ECO:0000256" key="6">
    <source>
        <dbReference type="ARBA" id="ARBA00022989"/>
    </source>
</evidence>
<evidence type="ECO:0000313" key="12">
    <source>
        <dbReference type="EMBL" id="SUO92074.1"/>
    </source>
</evidence>
<proteinExistence type="inferred from homology"/>
<reference evidence="12 13" key="1">
    <citation type="submission" date="2018-06" db="EMBL/GenBank/DDBJ databases">
        <authorList>
            <consortium name="Pathogen Informatics"/>
            <person name="Doyle S."/>
        </authorList>
    </citation>
    <scope>NUCLEOTIDE SEQUENCE [LARGE SCALE GENOMIC DNA]</scope>
    <source>
        <strain evidence="12 13">NCTC10717</strain>
    </source>
</reference>
<feature type="transmembrane region" description="Helical" evidence="10">
    <location>
        <begin position="390"/>
        <end position="407"/>
    </location>
</feature>
<evidence type="ECO:0000256" key="3">
    <source>
        <dbReference type="ARBA" id="ARBA00022692"/>
    </source>
</evidence>
<dbReference type="GO" id="GO:0034204">
    <property type="term" value="P:lipid translocation"/>
    <property type="evidence" value="ECO:0007669"/>
    <property type="project" value="TreeGrafter"/>
</dbReference>
<evidence type="ECO:0000256" key="10">
    <source>
        <dbReference type="HAMAP-Rule" id="MF_02078"/>
    </source>
</evidence>
<keyword evidence="10" id="KW-0997">Cell inner membrane</keyword>
<keyword evidence="10 11" id="KW-0961">Cell wall biogenesis/degradation</keyword>
<keyword evidence="2 10" id="KW-1003">Cell membrane</keyword>
<dbReference type="CDD" id="cd13123">
    <property type="entry name" value="MATE_MurJ_like"/>
    <property type="match status" value="1"/>
</dbReference>
<organism evidence="12 13">
    <name type="scientific">Suttonella indologenes</name>
    <dbReference type="NCBI Taxonomy" id="13276"/>
    <lineage>
        <taxon>Bacteria</taxon>
        <taxon>Pseudomonadati</taxon>
        <taxon>Pseudomonadota</taxon>
        <taxon>Gammaproteobacteria</taxon>
        <taxon>Cardiobacteriales</taxon>
        <taxon>Cardiobacteriaceae</taxon>
        <taxon>Suttonella</taxon>
    </lineage>
</organism>
<dbReference type="NCBIfam" id="TIGR01695">
    <property type="entry name" value="murJ_mviN"/>
    <property type="match status" value="1"/>
</dbReference>
<dbReference type="GO" id="GO:0015648">
    <property type="term" value="F:lipid-linked peptidoglycan transporter activity"/>
    <property type="evidence" value="ECO:0007669"/>
    <property type="project" value="UniProtKB-UniRule"/>
</dbReference>
<dbReference type="GO" id="GO:0008360">
    <property type="term" value="P:regulation of cell shape"/>
    <property type="evidence" value="ECO:0007669"/>
    <property type="project" value="UniProtKB-UniRule"/>
</dbReference>
<dbReference type="HAMAP" id="MF_02078">
    <property type="entry name" value="MurJ_MviN"/>
    <property type="match status" value="1"/>
</dbReference>
<feature type="transmembrane region" description="Helical" evidence="10">
    <location>
        <begin position="443"/>
        <end position="463"/>
    </location>
</feature>
<keyword evidence="13" id="KW-1185">Reference proteome</keyword>
<keyword evidence="7 10" id="KW-0472">Membrane</keyword>
<dbReference type="PANTHER" id="PTHR47019">
    <property type="entry name" value="LIPID II FLIPPASE MURJ"/>
    <property type="match status" value="1"/>
</dbReference>
<dbReference type="UniPathway" id="UPA00219"/>
<dbReference type="GO" id="GO:0005886">
    <property type="term" value="C:plasma membrane"/>
    <property type="evidence" value="ECO:0007669"/>
    <property type="project" value="UniProtKB-SubCell"/>
</dbReference>
<keyword evidence="4 10" id="KW-0133">Cell shape</keyword>
<evidence type="ECO:0000256" key="8">
    <source>
        <dbReference type="ARBA" id="ARBA00060041"/>
    </source>
</evidence>
<evidence type="ECO:0000256" key="2">
    <source>
        <dbReference type="ARBA" id="ARBA00022475"/>
    </source>
</evidence>
<comment type="subcellular location">
    <subcellularLocation>
        <location evidence="10">Cell inner membrane</location>
        <topology evidence="10">Multi-pass membrane protein</topology>
    </subcellularLocation>
    <subcellularLocation>
        <location evidence="1">Cell membrane</location>
        <topology evidence="1">Multi-pass membrane protein</topology>
    </subcellularLocation>
</comment>
<accession>A0A380MJQ2</accession>
<protein>
    <recommendedName>
        <fullName evidence="10">Probable lipid II flippase MurJ</fullName>
    </recommendedName>
</protein>
<dbReference type="PIRSF" id="PIRSF002869">
    <property type="entry name" value="MviN"/>
    <property type="match status" value="1"/>
</dbReference>
<dbReference type="InterPro" id="IPR051050">
    <property type="entry name" value="Lipid_II_flippase_MurJ/MviN"/>
</dbReference>
<feature type="transmembrane region" description="Helical" evidence="10">
    <location>
        <begin position="134"/>
        <end position="154"/>
    </location>
</feature>
<feature type="transmembrane region" description="Helical" evidence="10">
    <location>
        <begin position="359"/>
        <end position="378"/>
    </location>
</feature>
<dbReference type="EMBL" id="UHIA01000003">
    <property type="protein sequence ID" value="SUO92074.1"/>
    <property type="molecule type" value="Genomic_DNA"/>
</dbReference>
<evidence type="ECO:0000256" key="9">
    <source>
        <dbReference type="ARBA" id="ARBA00061532"/>
    </source>
</evidence>
<feature type="transmembrane region" description="Helical" evidence="10">
    <location>
        <begin position="413"/>
        <end position="431"/>
    </location>
</feature>
<evidence type="ECO:0000256" key="4">
    <source>
        <dbReference type="ARBA" id="ARBA00022960"/>
    </source>
</evidence>
<keyword evidence="6 10" id="KW-1133">Transmembrane helix</keyword>
<keyword evidence="10 11" id="KW-0813">Transport</keyword>
<evidence type="ECO:0000256" key="1">
    <source>
        <dbReference type="ARBA" id="ARBA00004651"/>
    </source>
</evidence>
<keyword evidence="3 10" id="KW-0812">Transmembrane</keyword>
<dbReference type="OrthoDB" id="9816572at2"/>
<evidence type="ECO:0000256" key="7">
    <source>
        <dbReference type="ARBA" id="ARBA00023136"/>
    </source>
</evidence>